<keyword evidence="4" id="KW-1185">Reference proteome</keyword>
<reference evidence="3 4" key="1">
    <citation type="submission" date="2016-07" db="EMBL/GenBank/DDBJ databases">
        <title>Pervasive Adenine N6-methylation of Active Genes in Fungi.</title>
        <authorList>
            <consortium name="DOE Joint Genome Institute"/>
            <person name="Mondo S.J."/>
            <person name="Dannebaum R.O."/>
            <person name="Kuo R.C."/>
            <person name="Labutti K."/>
            <person name="Haridas S."/>
            <person name="Kuo A."/>
            <person name="Salamov A."/>
            <person name="Ahrendt S.R."/>
            <person name="Lipzen A."/>
            <person name="Sullivan W."/>
            <person name="Andreopoulos W.B."/>
            <person name="Clum A."/>
            <person name="Lindquist E."/>
            <person name="Daum C."/>
            <person name="Ramamoorthy G.K."/>
            <person name="Gryganskyi A."/>
            <person name="Culley D."/>
            <person name="Magnuson J.K."/>
            <person name="James T.Y."/>
            <person name="O'Malley M.A."/>
            <person name="Stajich J.E."/>
            <person name="Spatafora J.W."/>
            <person name="Visel A."/>
            <person name="Grigoriev I.V."/>
        </authorList>
    </citation>
    <scope>NUCLEOTIDE SEQUENCE [LARGE SCALE GENOMIC DNA]</scope>
    <source>
        <strain evidence="3 4">PL171</strain>
    </source>
</reference>
<dbReference type="InterPro" id="IPR027817">
    <property type="entry name" value="Costars_dom"/>
</dbReference>
<organism evidence="3 4">
    <name type="scientific">Catenaria anguillulae PL171</name>
    <dbReference type="NCBI Taxonomy" id="765915"/>
    <lineage>
        <taxon>Eukaryota</taxon>
        <taxon>Fungi</taxon>
        <taxon>Fungi incertae sedis</taxon>
        <taxon>Blastocladiomycota</taxon>
        <taxon>Blastocladiomycetes</taxon>
        <taxon>Blastocladiales</taxon>
        <taxon>Catenariaceae</taxon>
        <taxon>Catenaria</taxon>
    </lineage>
</organism>
<protein>
    <submittedName>
        <fullName evidence="3">Costars family protein</fullName>
    </submittedName>
</protein>
<dbReference type="InterPro" id="IPR038095">
    <property type="entry name" value="Costars_sf"/>
</dbReference>
<dbReference type="AlphaFoldDB" id="A0A1Y2HVU1"/>
<dbReference type="OrthoDB" id="9871914at2759"/>
<dbReference type="Gene3D" id="1.10.10.1540">
    <property type="entry name" value="Costar domain"/>
    <property type="match status" value="1"/>
</dbReference>
<dbReference type="EMBL" id="MCFL01000011">
    <property type="protein sequence ID" value="ORZ37813.1"/>
    <property type="molecule type" value="Genomic_DNA"/>
</dbReference>
<dbReference type="InterPro" id="IPR044302">
    <property type="entry name" value="Costars"/>
</dbReference>
<dbReference type="PANTHER" id="PTHR46334:SF1">
    <property type="entry name" value="COSTARS FAMILY PROTEIN ABRACL"/>
    <property type="match status" value="1"/>
</dbReference>
<dbReference type="Pfam" id="PF14705">
    <property type="entry name" value="Costars"/>
    <property type="match status" value="1"/>
</dbReference>
<sequence length="90" mass="9648">MTGTVTQEIEFLVTSIKRLGTPSASTPGQYVVKFGALSKDDLIANTLEGLVGTLKAAKKRKVVKFDAEILLSPVHDNIDVVLLTDVVPPQ</sequence>
<dbReference type="Proteomes" id="UP000193411">
    <property type="component" value="Unassembled WGS sequence"/>
</dbReference>
<accession>A0A1Y2HVU1</accession>
<dbReference type="SMART" id="SM01283">
    <property type="entry name" value="Costars"/>
    <property type="match status" value="1"/>
</dbReference>
<comment type="caution">
    <text evidence="3">The sequence shown here is derived from an EMBL/GenBank/DDBJ whole genome shotgun (WGS) entry which is preliminary data.</text>
</comment>
<evidence type="ECO:0000313" key="4">
    <source>
        <dbReference type="Proteomes" id="UP000193411"/>
    </source>
</evidence>
<evidence type="ECO:0000256" key="1">
    <source>
        <dbReference type="ARBA" id="ARBA00006126"/>
    </source>
</evidence>
<proteinExistence type="inferred from homology"/>
<dbReference type="GO" id="GO:0032970">
    <property type="term" value="P:regulation of actin filament-based process"/>
    <property type="evidence" value="ECO:0007669"/>
    <property type="project" value="TreeGrafter"/>
</dbReference>
<evidence type="ECO:0000313" key="3">
    <source>
        <dbReference type="EMBL" id="ORZ37813.1"/>
    </source>
</evidence>
<gene>
    <name evidence="3" type="ORF">BCR44DRAFT_121890</name>
</gene>
<evidence type="ECO:0000259" key="2">
    <source>
        <dbReference type="SMART" id="SM01283"/>
    </source>
</evidence>
<name>A0A1Y2HVU1_9FUNG</name>
<feature type="domain" description="Costars" evidence="2">
    <location>
        <begin position="3"/>
        <end position="83"/>
    </location>
</feature>
<comment type="similarity">
    <text evidence="1">Belongs to the costars family.</text>
</comment>
<dbReference type="PANTHER" id="PTHR46334">
    <property type="entry name" value="COSTARS FAMILY PROTEIN ABRACL"/>
    <property type="match status" value="1"/>
</dbReference>